<name>A0A1W2FUK9_KIBAR</name>
<feature type="transmembrane region" description="Helical" evidence="1">
    <location>
        <begin position="92"/>
        <end position="113"/>
    </location>
</feature>
<dbReference type="EMBL" id="FWXV01000012">
    <property type="protein sequence ID" value="SMD25600.1"/>
    <property type="molecule type" value="Genomic_DNA"/>
</dbReference>
<protein>
    <recommendedName>
        <fullName evidence="4">DUF1648 domain-containing protein</fullName>
    </recommendedName>
</protein>
<feature type="transmembrane region" description="Helical" evidence="1">
    <location>
        <begin position="125"/>
        <end position="146"/>
    </location>
</feature>
<dbReference type="RefSeq" id="WP_143447059.1">
    <property type="nucleotide sequence ID" value="NZ_FWXV01000012.1"/>
</dbReference>
<reference evidence="2 3" key="1">
    <citation type="submission" date="2017-04" db="EMBL/GenBank/DDBJ databases">
        <authorList>
            <person name="Afonso C.L."/>
            <person name="Miller P.J."/>
            <person name="Scott M.A."/>
            <person name="Spackman E."/>
            <person name="Goraichik I."/>
            <person name="Dimitrov K.M."/>
            <person name="Suarez D.L."/>
            <person name="Swayne D.E."/>
        </authorList>
    </citation>
    <scope>NUCLEOTIDE SEQUENCE [LARGE SCALE GENOMIC DNA]</scope>
    <source>
        <strain evidence="2 3">DSM 43828</strain>
    </source>
</reference>
<feature type="transmembrane region" description="Helical" evidence="1">
    <location>
        <begin position="7"/>
        <end position="29"/>
    </location>
</feature>
<keyword evidence="1" id="KW-1133">Transmembrane helix</keyword>
<evidence type="ECO:0000256" key="1">
    <source>
        <dbReference type="SAM" id="Phobius"/>
    </source>
</evidence>
<dbReference type="Proteomes" id="UP000192674">
    <property type="component" value="Unassembled WGS sequence"/>
</dbReference>
<evidence type="ECO:0008006" key="4">
    <source>
        <dbReference type="Google" id="ProtNLM"/>
    </source>
</evidence>
<keyword evidence="1" id="KW-0472">Membrane</keyword>
<evidence type="ECO:0000313" key="3">
    <source>
        <dbReference type="Proteomes" id="UP000192674"/>
    </source>
</evidence>
<sequence length="314" mass="34358">MTWRTRVWVLALLPVVLAVVTPWILLAVFSERLPDRAYVDGWSRTGPDHAQGAPTWPEWASGFLFFTAAACVAAVALVYWRRVPRLQRWVVAVSWAFAGQIAGGVIIDVAPVVDVTGYPTQQAPGWADLAKLAIGLVTAVMGWVLVGRLPAAPDAKDNLPEGALRRNLGPTERVVFFESMRSVKAACLGCALVAVAIVLNAAAFAVMGVALFLLARANVQIDSEGVLLDLPLMRVRQRVPYQQIKYAEAVNQRYTREWSPLLEDIHRFGYVGQRGDHMVLHLSDARDFVVSLRAAAAAVALVNGEIARRRELAC</sequence>
<evidence type="ECO:0000313" key="2">
    <source>
        <dbReference type="EMBL" id="SMD25600.1"/>
    </source>
</evidence>
<feature type="transmembrane region" description="Helical" evidence="1">
    <location>
        <begin position="186"/>
        <end position="214"/>
    </location>
</feature>
<accession>A0A1W2FUK9</accession>
<organism evidence="2 3">
    <name type="scientific">Kibdelosporangium aridum</name>
    <dbReference type="NCBI Taxonomy" id="2030"/>
    <lineage>
        <taxon>Bacteria</taxon>
        <taxon>Bacillati</taxon>
        <taxon>Actinomycetota</taxon>
        <taxon>Actinomycetes</taxon>
        <taxon>Pseudonocardiales</taxon>
        <taxon>Pseudonocardiaceae</taxon>
        <taxon>Kibdelosporangium</taxon>
    </lineage>
</organism>
<dbReference type="OrthoDB" id="3672169at2"/>
<feature type="transmembrane region" description="Helical" evidence="1">
    <location>
        <begin position="59"/>
        <end position="80"/>
    </location>
</feature>
<keyword evidence="1" id="KW-0812">Transmembrane</keyword>
<gene>
    <name evidence="2" type="ORF">SAMN05661093_09199</name>
</gene>
<keyword evidence="3" id="KW-1185">Reference proteome</keyword>
<proteinExistence type="predicted"/>
<dbReference type="AlphaFoldDB" id="A0A1W2FUK9"/>